<feature type="region of interest" description="Disordered" evidence="1">
    <location>
        <begin position="86"/>
        <end position="111"/>
    </location>
</feature>
<evidence type="ECO:0000313" key="3">
    <source>
        <dbReference type="Proteomes" id="UP000187203"/>
    </source>
</evidence>
<evidence type="ECO:0000313" key="2">
    <source>
        <dbReference type="EMBL" id="OMO88917.1"/>
    </source>
</evidence>
<gene>
    <name evidence="2" type="ORF">COLO4_20027</name>
</gene>
<reference evidence="3" key="1">
    <citation type="submission" date="2013-09" db="EMBL/GenBank/DDBJ databases">
        <title>Corchorus olitorius genome sequencing.</title>
        <authorList>
            <person name="Alam M."/>
            <person name="Haque M.S."/>
            <person name="Islam M.S."/>
            <person name="Emdad E.M."/>
            <person name="Islam M.M."/>
            <person name="Ahmed B."/>
            <person name="Halim A."/>
            <person name="Hossen Q.M.M."/>
            <person name="Hossain M.Z."/>
            <person name="Ahmed R."/>
            <person name="Khan M.M."/>
            <person name="Islam R."/>
            <person name="Rashid M.M."/>
            <person name="Khan S.A."/>
            <person name="Rahman M.S."/>
            <person name="Alam M."/>
            <person name="Yahiya A.S."/>
            <person name="Khan M.S."/>
            <person name="Azam M.S."/>
            <person name="Haque T."/>
            <person name="Lashkar M.Z.H."/>
            <person name="Akhand A.I."/>
            <person name="Morshed G."/>
            <person name="Roy S."/>
            <person name="Uddin K.S."/>
            <person name="Rabeya T."/>
            <person name="Hossain A.S."/>
            <person name="Chowdhury A."/>
            <person name="Snigdha A.R."/>
            <person name="Mortoza M.S."/>
            <person name="Matin S.A."/>
            <person name="Hoque S.M.E."/>
            <person name="Islam M.K."/>
            <person name="Roy D.K."/>
            <person name="Haider R."/>
            <person name="Moosa M.M."/>
            <person name="Elias S.M."/>
            <person name="Hasan A.M."/>
            <person name="Jahan S."/>
            <person name="Shafiuddin M."/>
            <person name="Mahmood N."/>
            <person name="Shommy N.S."/>
        </authorList>
    </citation>
    <scope>NUCLEOTIDE SEQUENCE [LARGE SCALE GENOMIC DNA]</scope>
    <source>
        <strain evidence="3">cv. O-4</strain>
    </source>
</reference>
<evidence type="ECO:0000256" key="1">
    <source>
        <dbReference type="SAM" id="MobiDB-lite"/>
    </source>
</evidence>
<dbReference type="Proteomes" id="UP000187203">
    <property type="component" value="Unassembled WGS sequence"/>
</dbReference>
<name>A0A1R3J258_9ROSI</name>
<dbReference type="AlphaFoldDB" id="A0A1R3J258"/>
<protein>
    <submittedName>
        <fullName evidence="2">Uncharacterized protein</fullName>
    </submittedName>
</protein>
<dbReference type="EMBL" id="AWUE01016937">
    <property type="protein sequence ID" value="OMO88917.1"/>
    <property type="molecule type" value="Genomic_DNA"/>
</dbReference>
<feature type="region of interest" description="Disordered" evidence="1">
    <location>
        <begin position="1"/>
        <end position="31"/>
    </location>
</feature>
<accession>A0A1R3J258</accession>
<proteinExistence type="predicted"/>
<feature type="region of interest" description="Disordered" evidence="1">
    <location>
        <begin position="177"/>
        <end position="213"/>
    </location>
</feature>
<comment type="caution">
    <text evidence="2">The sequence shown here is derived from an EMBL/GenBank/DDBJ whole genome shotgun (WGS) entry which is preliminary data.</text>
</comment>
<organism evidence="2 3">
    <name type="scientific">Corchorus olitorius</name>
    <dbReference type="NCBI Taxonomy" id="93759"/>
    <lineage>
        <taxon>Eukaryota</taxon>
        <taxon>Viridiplantae</taxon>
        <taxon>Streptophyta</taxon>
        <taxon>Embryophyta</taxon>
        <taxon>Tracheophyta</taxon>
        <taxon>Spermatophyta</taxon>
        <taxon>Magnoliopsida</taxon>
        <taxon>eudicotyledons</taxon>
        <taxon>Gunneridae</taxon>
        <taxon>Pentapetalae</taxon>
        <taxon>rosids</taxon>
        <taxon>malvids</taxon>
        <taxon>Malvales</taxon>
        <taxon>Malvaceae</taxon>
        <taxon>Grewioideae</taxon>
        <taxon>Apeibeae</taxon>
        <taxon>Corchorus</taxon>
    </lineage>
</organism>
<keyword evidence="3" id="KW-1185">Reference proteome</keyword>
<sequence length="213" mass="22003">MVSAGVDSDVNPRSPINGEGSSRIRAKSAVSPFRRLRLEGGSVHRDGKQNHVDSLILHGRKVAREFAAEDSSCEIVSEFRGKGDVVERGEKGGDDGVGLIGTGQHPEKTGEMLTGDLGVTAMPRVEENRVRGQVSVEANKDVGSTSLLLGDFVPLCASGPETNIPGIGPYVGQADFASGSAGRRQGLGRGFRGAVGPDGALTGDEPGSKKLGG</sequence>